<evidence type="ECO:0000313" key="5">
    <source>
        <dbReference type="RefSeq" id="XP_013083524.2"/>
    </source>
</evidence>
<protein>
    <submittedName>
        <fullName evidence="5 6">Uncharacterized protein LOC106068624</fullName>
    </submittedName>
</protein>
<keyword evidence="3" id="KW-0732">Signal</keyword>
<reference evidence="5 6" key="1">
    <citation type="submission" date="2025-04" db="UniProtKB">
        <authorList>
            <consortium name="RefSeq"/>
        </authorList>
    </citation>
    <scope>IDENTIFICATION</scope>
</reference>
<evidence type="ECO:0000313" key="6">
    <source>
        <dbReference type="RefSeq" id="XP_055860133.1"/>
    </source>
</evidence>
<feature type="region of interest" description="Disordered" evidence="1">
    <location>
        <begin position="29"/>
        <end position="64"/>
    </location>
</feature>
<accession>A0A9U8EDU1</accession>
<proteinExistence type="predicted"/>
<evidence type="ECO:0000256" key="1">
    <source>
        <dbReference type="SAM" id="MobiDB-lite"/>
    </source>
</evidence>
<dbReference type="OrthoDB" id="10348489at2759"/>
<organism evidence="4 5">
    <name type="scientific">Biomphalaria glabrata</name>
    <name type="common">Bloodfluke planorb</name>
    <name type="synonym">Freshwater snail</name>
    <dbReference type="NCBI Taxonomy" id="6526"/>
    <lineage>
        <taxon>Eukaryota</taxon>
        <taxon>Metazoa</taxon>
        <taxon>Spiralia</taxon>
        <taxon>Lophotrochozoa</taxon>
        <taxon>Mollusca</taxon>
        <taxon>Gastropoda</taxon>
        <taxon>Heterobranchia</taxon>
        <taxon>Euthyneura</taxon>
        <taxon>Panpulmonata</taxon>
        <taxon>Hygrophila</taxon>
        <taxon>Lymnaeoidea</taxon>
        <taxon>Planorbidae</taxon>
        <taxon>Biomphalaria</taxon>
    </lineage>
</organism>
<keyword evidence="2" id="KW-0472">Membrane</keyword>
<feature type="region of interest" description="Disordered" evidence="1">
    <location>
        <begin position="436"/>
        <end position="463"/>
    </location>
</feature>
<name>A0A9U8EDU1_BIOGL</name>
<gene>
    <name evidence="5 6" type="primary">LOC106068624</name>
</gene>
<keyword evidence="2" id="KW-0812">Transmembrane</keyword>
<dbReference type="GeneID" id="106068624"/>
<evidence type="ECO:0000313" key="4">
    <source>
        <dbReference type="Proteomes" id="UP001165740"/>
    </source>
</evidence>
<feature type="transmembrane region" description="Helical" evidence="2">
    <location>
        <begin position="314"/>
        <end position="339"/>
    </location>
</feature>
<feature type="signal peptide" evidence="3">
    <location>
        <begin position="1"/>
        <end position="26"/>
    </location>
</feature>
<keyword evidence="4" id="KW-1185">Reference proteome</keyword>
<feature type="chain" id="PRO_5044701662" evidence="3">
    <location>
        <begin position="27"/>
        <end position="534"/>
    </location>
</feature>
<dbReference type="KEGG" id="bgt:106068624"/>
<evidence type="ECO:0000256" key="3">
    <source>
        <dbReference type="SAM" id="SignalP"/>
    </source>
</evidence>
<dbReference type="AlphaFoldDB" id="A0A9U8EDU1"/>
<evidence type="ECO:0000256" key="2">
    <source>
        <dbReference type="SAM" id="Phobius"/>
    </source>
</evidence>
<dbReference type="Proteomes" id="UP001165740">
    <property type="component" value="Chromosome 11"/>
</dbReference>
<dbReference type="RefSeq" id="XP_013083524.2">
    <property type="nucleotide sequence ID" value="XM_013228070.2"/>
</dbReference>
<dbReference type="RefSeq" id="XP_055860133.1">
    <property type="nucleotide sequence ID" value="XM_056004158.1"/>
</dbReference>
<keyword evidence="2" id="KW-1133">Transmembrane helix</keyword>
<sequence>MVTYGRVSVLHRRVILMFILLTVGQGSKNVDEQDDNLNSRKNSKHDTTEVNLTQTHPGGDVISMNTTTASTTSTAITRSPPSAAVTFFTTPSMTSSTTTSTSTTSTMKSTARATTSSAFTTLTTKNTATKLFVSSTTKPSNLDPASVVKLSVESTTGQLASKEVQFGLNVMKSLHSCLCNPQTLMCKIIHQSQVLSTPIAKYMTPSPAFLNTYTCFLEQDINVTCSRVPGVEAAAVCPQNNCAADFTAFGPGCLLHFVNVVWRKDQKLFVDLWKTEVSSIFSCNASCWNADLGSGDDDVDNDQYNDDDDSVNPIIIGVVVAIGIIVVVIFLTIIVFVVLSRRKTKAGQRHRASTQALTNGGFESGHHILNSSHSSLEGDQGRIIGERYSVPEVGTKSIHVYNDPVVQDPGYAYIDEAQAGTKSEYSTLDEASQYRHEYKRASSNTSDPRLRPPLPLPKRTTSEPLPYYSVAKTFSDTNDASGQYLELIGDNSGTAQGKPGSGLTEAPLYGKIEAKGESDKKNEYFELEKDNYVL</sequence>